<dbReference type="Proteomes" id="UP000825935">
    <property type="component" value="Chromosome 4"/>
</dbReference>
<reference evidence="1" key="1">
    <citation type="submission" date="2021-08" db="EMBL/GenBank/DDBJ databases">
        <title>WGS assembly of Ceratopteris richardii.</title>
        <authorList>
            <person name="Marchant D.B."/>
            <person name="Chen G."/>
            <person name="Jenkins J."/>
            <person name="Shu S."/>
            <person name="Leebens-Mack J."/>
            <person name="Grimwood J."/>
            <person name="Schmutz J."/>
            <person name="Soltis P."/>
            <person name="Soltis D."/>
            <person name="Chen Z.-H."/>
        </authorList>
    </citation>
    <scope>NUCLEOTIDE SEQUENCE</scope>
    <source>
        <strain evidence="1">Whitten #5841</strain>
        <tissue evidence="1">Leaf</tissue>
    </source>
</reference>
<comment type="caution">
    <text evidence="1">The sequence shown here is derived from an EMBL/GenBank/DDBJ whole genome shotgun (WGS) entry which is preliminary data.</text>
</comment>
<keyword evidence="2" id="KW-1185">Reference proteome</keyword>
<dbReference type="AlphaFoldDB" id="A0A8T2UW35"/>
<proteinExistence type="predicted"/>
<dbReference type="EMBL" id="CM035409">
    <property type="protein sequence ID" value="KAH7438116.1"/>
    <property type="molecule type" value="Genomic_DNA"/>
</dbReference>
<accession>A0A8T2UW35</accession>
<sequence length="126" mass="15031">MGQLFKISHWMKHSVDGHECVRYMIQVFLDSRRILGEESMYIVMQFLCVSSWKASKVSFELNIWRYMQNSMAQVEGVKRNYQGIPKDSDLCVNAFYSIQLCRRGRRKYLYVCYHTEGHVPVDWYQG</sequence>
<protein>
    <submittedName>
        <fullName evidence="1">Uncharacterized protein</fullName>
    </submittedName>
</protein>
<organism evidence="1 2">
    <name type="scientific">Ceratopteris richardii</name>
    <name type="common">Triangle waterfern</name>
    <dbReference type="NCBI Taxonomy" id="49495"/>
    <lineage>
        <taxon>Eukaryota</taxon>
        <taxon>Viridiplantae</taxon>
        <taxon>Streptophyta</taxon>
        <taxon>Embryophyta</taxon>
        <taxon>Tracheophyta</taxon>
        <taxon>Polypodiopsida</taxon>
        <taxon>Polypodiidae</taxon>
        <taxon>Polypodiales</taxon>
        <taxon>Pteridineae</taxon>
        <taxon>Pteridaceae</taxon>
        <taxon>Parkerioideae</taxon>
        <taxon>Ceratopteris</taxon>
    </lineage>
</organism>
<gene>
    <name evidence="1" type="ORF">KP509_04G001900</name>
</gene>
<name>A0A8T2UW35_CERRI</name>
<evidence type="ECO:0000313" key="2">
    <source>
        <dbReference type="Proteomes" id="UP000825935"/>
    </source>
</evidence>
<evidence type="ECO:0000313" key="1">
    <source>
        <dbReference type="EMBL" id="KAH7438116.1"/>
    </source>
</evidence>